<keyword evidence="3" id="KW-1185">Reference proteome</keyword>
<sequence length="124" mass="13390">MRDAARHWAGGGKQADWSQAAKDAEVLGAPPEAVAAIRARGGERCEFEVWPENWPSLQAFLACTTQWRTIPMAGGQVYYQGLDYASVSVALSGRGITSEPPLWADLQAMEGAARNRLNGVIESD</sequence>
<accession>A0A3A1P5T3</accession>
<evidence type="ECO:0000313" key="3">
    <source>
        <dbReference type="Proteomes" id="UP000265366"/>
    </source>
</evidence>
<dbReference type="Pfam" id="PF08809">
    <property type="entry name" value="DUF1799"/>
    <property type="match status" value="1"/>
</dbReference>
<gene>
    <name evidence="2" type="ORF">D2V17_14195</name>
</gene>
<feature type="region of interest" description="Disordered" evidence="1">
    <location>
        <begin position="1"/>
        <end position="24"/>
    </location>
</feature>
<evidence type="ECO:0000256" key="1">
    <source>
        <dbReference type="SAM" id="MobiDB-lite"/>
    </source>
</evidence>
<dbReference type="EMBL" id="QXFM01000114">
    <property type="protein sequence ID" value="RIV82949.1"/>
    <property type="molecule type" value="Genomic_DNA"/>
</dbReference>
<evidence type="ECO:0008006" key="4">
    <source>
        <dbReference type="Google" id="ProtNLM"/>
    </source>
</evidence>
<name>A0A3A1P5T3_9SPHN</name>
<evidence type="ECO:0000313" key="2">
    <source>
        <dbReference type="EMBL" id="RIV82949.1"/>
    </source>
</evidence>
<protein>
    <recommendedName>
        <fullName evidence="4">DUF1799 domain-containing protein</fullName>
    </recommendedName>
</protein>
<dbReference type="InterPro" id="IPR014915">
    <property type="entry name" value="Phage_TLS_TfmB"/>
</dbReference>
<reference evidence="2 3" key="1">
    <citation type="submission" date="2018-08" db="EMBL/GenBank/DDBJ databases">
        <title>Erythrobacter zhengii sp.nov., a bacterium isolated from deep-sea sediment.</title>
        <authorList>
            <person name="Fang C."/>
            <person name="Wu Y.-H."/>
            <person name="Sun C."/>
            <person name="Wang H."/>
            <person name="Cheng H."/>
            <person name="Meng F.-X."/>
            <person name="Wang C.-S."/>
            <person name="Xu X.-W."/>
        </authorList>
    </citation>
    <scope>NUCLEOTIDE SEQUENCE [LARGE SCALE GENOMIC DNA]</scope>
    <source>
        <strain evidence="2 3">CCTCC AB 2015396</strain>
    </source>
</reference>
<organism evidence="2 3">
    <name type="scientific">Aurantiacibacter xanthus</name>
    <dbReference type="NCBI Taxonomy" id="1784712"/>
    <lineage>
        <taxon>Bacteria</taxon>
        <taxon>Pseudomonadati</taxon>
        <taxon>Pseudomonadota</taxon>
        <taxon>Alphaproteobacteria</taxon>
        <taxon>Sphingomonadales</taxon>
        <taxon>Erythrobacteraceae</taxon>
        <taxon>Aurantiacibacter</taxon>
    </lineage>
</organism>
<dbReference type="Proteomes" id="UP000265366">
    <property type="component" value="Unassembled WGS sequence"/>
</dbReference>
<proteinExistence type="predicted"/>
<dbReference type="OrthoDB" id="7363705at2"/>
<dbReference type="AlphaFoldDB" id="A0A3A1P5T3"/>
<comment type="caution">
    <text evidence="2">The sequence shown here is derived from an EMBL/GenBank/DDBJ whole genome shotgun (WGS) entry which is preliminary data.</text>
</comment>